<dbReference type="Proteomes" id="UP000245627">
    <property type="component" value="Unassembled WGS sequence"/>
</dbReference>
<dbReference type="Pfam" id="PF01408">
    <property type="entry name" value="GFO_IDH_MocA"/>
    <property type="match status" value="1"/>
</dbReference>
<dbReference type="Gene3D" id="3.40.50.720">
    <property type="entry name" value="NAD(P)-binding Rossmann-like Domain"/>
    <property type="match status" value="1"/>
</dbReference>
<reference evidence="8 9" key="1">
    <citation type="submission" date="2018-04" db="EMBL/GenBank/DDBJ databases">
        <title>Sphingobacterium cortibacter sp. nov.</title>
        <authorList>
            <person name="Li Y."/>
        </authorList>
    </citation>
    <scope>NUCLEOTIDE SEQUENCE [LARGE SCALE GENOMIC DNA]</scope>
    <source>
        <strain evidence="8 9">2c-3</strain>
    </source>
</reference>
<protein>
    <submittedName>
        <fullName evidence="8">Acetylgalactosaminidase</fullName>
    </submittedName>
</protein>
<dbReference type="InterPro" id="IPR000683">
    <property type="entry name" value="Gfo/Idh/MocA-like_OxRdtase_N"/>
</dbReference>
<dbReference type="RefSeq" id="WP_116773895.1">
    <property type="nucleotide sequence ID" value="NZ_QDKG01000001.1"/>
</dbReference>
<dbReference type="OrthoDB" id="9771072at2"/>
<keyword evidence="5" id="KW-0326">Glycosidase</keyword>
<dbReference type="InterPro" id="IPR036291">
    <property type="entry name" value="NAD(P)-bd_dom_sf"/>
</dbReference>
<organism evidence="8 9">
    <name type="scientific">Sphingobacterium corticibacter</name>
    <dbReference type="NCBI Taxonomy" id="2171749"/>
    <lineage>
        <taxon>Bacteria</taxon>
        <taxon>Pseudomonadati</taxon>
        <taxon>Bacteroidota</taxon>
        <taxon>Sphingobacteriia</taxon>
        <taxon>Sphingobacteriales</taxon>
        <taxon>Sphingobacteriaceae</taxon>
        <taxon>Sphingobacterium</taxon>
    </lineage>
</organism>
<dbReference type="AlphaFoldDB" id="A0A2T8HKR8"/>
<accession>A0A2T8HKR8</accession>
<name>A0A2T8HKR8_9SPHI</name>
<evidence type="ECO:0000256" key="3">
    <source>
        <dbReference type="ARBA" id="ARBA00022801"/>
    </source>
</evidence>
<dbReference type="GO" id="GO:0000166">
    <property type="term" value="F:nucleotide binding"/>
    <property type="evidence" value="ECO:0007669"/>
    <property type="project" value="InterPro"/>
</dbReference>
<evidence type="ECO:0000313" key="8">
    <source>
        <dbReference type="EMBL" id="PVH26048.1"/>
    </source>
</evidence>
<comment type="similarity">
    <text evidence="2">Belongs to the Gfo/Idh/MocA family. Glycosyl hydrolase 109 subfamily.</text>
</comment>
<keyword evidence="9" id="KW-1185">Reference proteome</keyword>
<evidence type="ECO:0000313" key="9">
    <source>
        <dbReference type="Proteomes" id="UP000245627"/>
    </source>
</evidence>
<dbReference type="EMBL" id="QDKG01000001">
    <property type="protein sequence ID" value="PVH26048.1"/>
    <property type="molecule type" value="Genomic_DNA"/>
</dbReference>
<dbReference type="Pfam" id="PF21252">
    <property type="entry name" value="Glyco_hydro_109_C"/>
    <property type="match status" value="1"/>
</dbReference>
<evidence type="ECO:0000256" key="2">
    <source>
        <dbReference type="ARBA" id="ARBA00009329"/>
    </source>
</evidence>
<dbReference type="InterPro" id="IPR006311">
    <property type="entry name" value="TAT_signal"/>
</dbReference>
<dbReference type="PANTHER" id="PTHR43818:SF1">
    <property type="entry name" value="GLYCOSYL HYDROLASE FAMILY 109 PROTEIN"/>
    <property type="match status" value="1"/>
</dbReference>
<keyword evidence="3" id="KW-0378">Hydrolase</keyword>
<sequence length="473" mass="52532">MDSSRRSFLKQASLLSGLAISLPNIVHSTSAFSENNMCGFRAPKIDQVRIAIVGLGNRGSGAVSRFTYIEGVTIVALCDRHEDRAQREQQKVKDAGLLAPKTYSGGNGWQRMLEENTLDLVYICTPWDLHAPMSIAAMQAGAHVGCEVPIGLTIKELWRVVQVSEQTQKHCMMLENCCYDFFELITLNMVQRGLFGELIHAEGAYIHDLLDLNFSKTYYDDFWRLKENIRLHGNLYPTHGIGPIAQCMNINRGDQIATLVNMQSADFHMGAKASELAATEADFAPFARKSYRGNMNTTLMRTQKGKTLMIQHDVSSPRPYSRIHLLSGTIGFAQKYPTKGLSFKNYKDGHAWLSQEAMAELEAKYTPDMVKLIGEQAKAVGGHGGMDFIMDWRLIDCLRNGLPLDQDVYDAASWSAIIPLSIQSSAQNSRQLNFPDFTKGNWKSNQPVSLSLEGGGNTKIRAVAKASEGQLQV</sequence>
<evidence type="ECO:0000256" key="1">
    <source>
        <dbReference type="ARBA" id="ARBA00001911"/>
    </source>
</evidence>
<dbReference type="GO" id="GO:0016798">
    <property type="term" value="F:hydrolase activity, acting on glycosyl bonds"/>
    <property type="evidence" value="ECO:0007669"/>
    <property type="project" value="UniProtKB-KW"/>
</dbReference>
<proteinExistence type="inferred from homology"/>
<feature type="domain" description="Gfo/Idh/MocA-like oxidoreductase N-terminal" evidence="6">
    <location>
        <begin position="48"/>
        <end position="173"/>
    </location>
</feature>
<evidence type="ECO:0000259" key="7">
    <source>
        <dbReference type="Pfam" id="PF21252"/>
    </source>
</evidence>
<dbReference type="Gene3D" id="3.30.360.10">
    <property type="entry name" value="Dihydrodipicolinate Reductase, domain 2"/>
    <property type="match status" value="1"/>
</dbReference>
<dbReference type="SUPFAM" id="SSF51735">
    <property type="entry name" value="NAD(P)-binding Rossmann-fold domains"/>
    <property type="match status" value="1"/>
</dbReference>
<dbReference type="PROSITE" id="PS51318">
    <property type="entry name" value="TAT"/>
    <property type="match status" value="1"/>
</dbReference>
<feature type="domain" description="Glycosyl hydrolase 109 C-terminal" evidence="7">
    <location>
        <begin position="184"/>
        <end position="352"/>
    </location>
</feature>
<evidence type="ECO:0000259" key="6">
    <source>
        <dbReference type="Pfam" id="PF01408"/>
    </source>
</evidence>
<gene>
    <name evidence="8" type="ORF">DC487_00010</name>
</gene>
<comment type="cofactor">
    <cofactor evidence="1">
        <name>NAD(+)</name>
        <dbReference type="ChEBI" id="CHEBI:57540"/>
    </cofactor>
</comment>
<comment type="caution">
    <text evidence="8">The sequence shown here is derived from an EMBL/GenBank/DDBJ whole genome shotgun (WGS) entry which is preliminary data.</text>
</comment>
<dbReference type="PANTHER" id="PTHR43818">
    <property type="entry name" value="BCDNA.GH03377"/>
    <property type="match status" value="1"/>
</dbReference>
<keyword evidence="4" id="KW-0520">NAD</keyword>
<evidence type="ECO:0000256" key="4">
    <source>
        <dbReference type="ARBA" id="ARBA00023027"/>
    </source>
</evidence>
<evidence type="ECO:0000256" key="5">
    <source>
        <dbReference type="ARBA" id="ARBA00023295"/>
    </source>
</evidence>
<dbReference type="InterPro" id="IPR050463">
    <property type="entry name" value="Gfo/Idh/MocA_oxidrdct_glycsds"/>
</dbReference>
<dbReference type="InterPro" id="IPR049303">
    <property type="entry name" value="Glyco_hydro_109_C"/>
</dbReference>